<protein>
    <submittedName>
        <fullName evidence="2">Uncharacterized protein</fullName>
    </submittedName>
</protein>
<proteinExistence type="predicted"/>
<organism evidence="2 3">
    <name type="scientific">Glossina morsitans morsitans</name>
    <name type="common">Savannah tsetse fly</name>
    <dbReference type="NCBI Taxonomy" id="37546"/>
    <lineage>
        <taxon>Eukaryota</taxon>
        <taxon>Metazoa</taxon>
        <taxon>Ecdysozoa</taxon>
        <taxon>Arthropoda</taxon>
        <taxon>Hexapoda</taxon>
        <taxon>Insecta</taxon>
        <taxon>Pterygota</taxon>
        <taxon>Neoptera</taxon>
        <taxon>Endopterygota</taxon>
        <taxon>Diptera</taxon>
        <taxon>Brachycera</taxon>
        <taxon>Muscomorpha</taxon>
        <taxon>Hippoboscoidea</taxon>
        <taxon>Glossinidae</taxon>
        <taxon>Glossina</taxon>
    </lineage>
</organism>
<reference evidence="2" key="1">
    <citation type="submission" date="2020-05" db="UniProtKB">
        <authorList>
            <consortium name="EnsemblMetazoa"/>
        </authorList>
    </citation>
    <scope>IDENTIFICATION</scope>
    <source>
        <strain evidence="2">Yale</strain>
    </source>
</reference>
<dbReference type="EMBL" id="CCAG010011259">
    <property type="status" value="NOT_ANNOTATED_CDS"/>
    <property type="molecule type" value="Genomic_DNA"/>
</dbReference>
<feature type="region of interest" description="Disordered" evidence="1">
    <location>
        <begin position="465"/>
        <end position="496"/>
    </location>
</feature>
<evidence type="ECO:0000313" key="2">
    <source>
        <dbReference type="EnsemblMetazoa" id="GMOY002590-PA"/>
    </source>
</evidence>
<dbReference type="AlphaFoldDB" id="A0A1A9YUD6"/>
<evidence type="ECO:0000313" key="3">
    <source>
        <dbReference type="Proteomes" id="UP000092444"/>
    </source>
</evidence>
<dbReference type="Proteomes" id="UP000092444">
    <property type="component" value="Unassembled WGS sequence"/>
</dbReference>
<dbReference type="VEuPathDB" id="VectorBase:GMOY002590"/>
<dbReference type="EnsemblMetazoa" id="GMOY002590-RA">
    <property type="protein sequence ID" value="GMOY002590-PA"/>
    <property type="gene ID" value="GMOY002590"/>
</dbReference>
<sequence length="581" mass="64234">MNINSLSTSLSLSVENSTKDFNFQSNLQNQEHVAVQLNEQLPINVEEPLVDENGNVEAVDITSLPASLSLSFENSIKDFNFQSILQNQEHVAVQLNDQPPINVERPLMQNAVGSCLVDYSSEAPLDLSLNKTMWNATNCCSMQLGNSEDDCAPLDLCIRSSANMAPQSNLQNQEHIAVQLNEQPPINVEEPLMQNAVNACKRFPFNIETTTTRTTKGAAAGPGPGPGEVAEDVSFSARLDSPFLGFDEDESNATCMRACITEEMQISLKSPTNDDSMHTSMNNVNCSIGGKTENEMLFLALCGNADQFGINYNEDEENSNPPEKKTITRETNEANLFCILNPKVNGKNECFTQKLNHNCSEQITAINHNNNMRINGMNTGLRPPDAGCLDSDTVDLNKGSLAASSVILTIGDELRDETLLNRCENDAQMRECFTAVVDNNGKNEFIRNHGDDDKELIKDQENRGKEMFADKSTQPPEKIDNDKNKNSQQHGKSMTERVVSCQMSLLEMEMQLQDKLDFDEDDNDDLDVLSLTTSDNIGSPNDNRFPVSAFVEDDAGKVESTNELTAPHDITPLFSSLRIRK</sequence>
<evidence type="ECO:0000256" key="1">
    <source>
        <dbReference type="SAM" id="MobiDB-lite"/>
    </source>
</evidence>
<keyword evidence="3" id="KW-1185">Reference proteome</keyword>
<name>A0A1A9YUD6_GLOMM</name>
<accession>A0A1A9YUD6</accession>
<dbReference type="STRING" id="37546.A0A1A9YUD6"/>